<evidence type="ECO:0000256" key="1">
    <source>
        <dbReference type="ARBA" id="ARBA00001965"/>
    </source>
</evidence>
<evidence type="ECO:0000313" key="8">
    <source>
        <dbReference type="EMBL" id="CAB4346249.1"/>
    </source>
</evidence>
<dbReference type="GO" id="GO:0005506">
    <property type="term" value="F:iron ion binding"/>
    <property type="evidence" value="ECO:0007669"/>
    <property type="project" value="InterPro"/>
</dbReference>
<dbReference type="PANTHER" id="PTHR47627">
    <property type="entry name" value="RUBREDOXIN"/>
    <property type="match status" value="1"/>
</dbReference>
<comment type="similarity">
    <text evidence="2">Belongs to the rubredoxin family.</text>
</comment>
<keyword evidence="5" id="KW-0249">Electron transport</keyword>
<dbReference type="SUPFAM" id="SSF57802">
    <property type="entry name" value="Rubredoxin-like"/>
    <property type="match status" value="1"/>
</dbReference>
<dbReference type="InterPro" id="IPR050526">
    <property type="entry name" value="Rubredoxin_ET"/>
</dbReference>
<dbReference type="PROSITE" id="PS00202">
    <property type="entry name" value="RUBREDOXIN"/>
    <property type="match status" value="1"/>
</dbReference>
<dbReference type="GO" id="GO:0009055">
    <property type="term" value="F:electron transfer activity"/>
    <property type="evidence" value="ECO:0007669"/>
    <property type="project" value="InterPro"/>
</dbReference>
<dbReference type="PROSITE" id="PS50903">
    <property type="entry name" value="RUBREDOXIN_LIKE"/>
    <property type="match status" value="1"/>
</dbReference>
<keyword evidence="4" id="KW-0479">Metal-binding</keyword>
<dbReference type="PANTHER" id="PTHR47627:SF1">
    <property type="entry name" value="RUBREDOXIN-1-RELATED"/>
    <property type="match status" value="1"/>
</dbReference>
<gene>
    <name evidence="8" type="ORF">UFOPK3522_01306</name>
</gene>
<evidence type="ECO:0000256" key="3">
    <source>
        <dbReference type="ARBA" id="ARBA00022448"/>
    </source>
</evidence>
<protein>
    <submittedName>
        <fullName evidence="8">Unannotated protein</fullName>
    </submittedName>
</protein>
<dbReference type="InterPro" id="IPR024922">
    <property type="entry name" value="Rubredoxin"/>
</dbReference>
<dbReference type="Gene3D" id="2.20.28.10">
    <property type="match status" value="1"/>
</dbReference>
<dbReference type="InterPro" id="IPR024934">
    <property type="entry name" value="Rubredoxin-like_dom"/>
</dbReference>
<evidence type="ECO:0000256" key="6">
    <source>
        <dbReference type="ARBA" id="ARBA00023004"/>
    </source>
</evidence>
<evidence type="ECO:0000259" key="7">
    <source>
        <dbReference type="PROSITE" id="PS50903"/>
    </source>
</evidence>
<sequence>MKQWICESCGYIYDPAEGDPDGGIPAGMQFEEIPDTWYCPVCGARKKDFVEYIV</sequence>
<proteinExistence type="inferred from homology"/>
<dbReference type="Pfam" id="PF00301">
    <property type="entry name" value="Rubredoxin"/>
    <property type="match status" value="1"/>
</dbReference>
<dbReference type="CDD" id="cd00730">
    <property type="entry name" value="rubredoxin"/>
    <property type="match status" value="1"/>
</dbReference>
<evidence type="ECO:0000256" key="4">
    <source>
        <dbReference type="ARBA" id="ARBA00022723"/>
    </source>
</evidence>
<name>A0A6J5ZYF8_9ZZZZ</name>
<organism evidence="8">
    <name type="scientific">freshwater metagenome</name>
    <dbReference type="NCBI Taxonomy" id="449393"/>
    <lineage>
        <taxon>unclassified sequences</taxon>
        <taxon>metagenomes</taxon>
        <taxon>ecological metagenomes</taxon>
    </lineage>
</organism>
<dbReference type="PRINTS" id="PR00163">
    <property type="entry name" value="RUBREDOXIN"/>
</dbReference>
<dbReference type="GO" id="GO:0043448">
    <property type="term" value="P:alkane catabolic process"/>
    <property type="evidence" value="ECO:0007669"/>
    <property type="project" value="TreeGrafter"/>
</dbReference>
<feature type="domain" description="Rubredoxin-like" evidence="7">
    <location>
        <begin position="1"/>
        <end position="52"/>
    </location>
</feature>
<keyword evidence="6" id="KW-0408">Iron</keyword>
<dbReference type="PIRSF" id="PIRSF000071">
    <property type="entry name" value="Rubredoxin"/>
    <property type="match status" value="1"/>
</dbReference>
<accession>A0A6J5ZYF8</accession>
<dbReference type="AlphaFoldDB" id="A0A6J5ZYF8"/>
<dbReference type="InterPro" id="IPR024935">
    <property type="entry name" value="Rubredoxin_dom"/>
</dbReference>
<reference evidence="8" key="1">
    <citation type="submission" date="2020-05" db="EMBL/GenBank/DDBJ databases">
        <authorList>
            <person name="Chiriac C."/>
            <person name="Salcher M."/>
            <person name="Ghai R."/>
            <person name="Kavagutti S V."/>
        </authorList>
    </citation>
    <scope>NUCLEOTIDE SEQUENCE</scope>
</reference>
<dbReference type="EMBL" id="CAESAO010000133">
    <property type="protein sequence ID" value="CAB4346249.1"/>
    <property type="molecule type" value="Genomic_DNA"/>
</dbReference>
<evidence type="ECO:0000256" key="5">
    <source>
        <dbReference type="ARBA" id="ARBA00022982"/>
    </source>
</evidence>
<comment type="cofactor">
    <cofactor evidence="1">
        <name>Fe(3+)</name>
        <dbReference type="ChEBI" id="CHEBI:29034"/>
    </cofactor>
</comment>
<keyword evidence="3" id="KW-0813">Transport</keyword>
<dbReference type="FunFam" id="2.20.28.10:FF:000001">
    <property type="entry name" value="Rubredoxin"/>
    <property type="match status" value="1"/>
</dbReference>
<evidence type="ECO:0000256" key="2">
    <source>
        <dbReference type="ARBA" id="ARBA00005337"/>
    </source>
</evidence>
<dbReference type="InterPro" id="IPR018527">
    <property type="entry name" value="Rubredoxin_Fe_BS"/>
</dbReference>